<reference evidence="3 4" key="1">
    <citation type="submission" date="2020-07" db="EMBL/GenBank/DDBJ databases">
        <title>Taxonomic revisions and descriptions of new bacterial species based on genomic comparisons in the high-G+C-content subgroup of the family Alcaligenaceae.</title>
        <authorList>
            <person name="Szabo A."/>
            <person name="Felfoldi T."/>
        </authorList>
    </citation>
    <scope>NUCLEOTIDE SEQUENCE [LARGE SCALE GENOMIC DNA]</scope>
    <source>
        <strain evidence="3 4">DSM 25667</strain>
    </source>
</reference>
<evidence type="ECO:0000256" key="1">
    <source>
        <dbReference type="SAM" id="MobiDB-lite"/>
    </source>
</evidence>
<evidence type="ECO:0000313" key="4">
    <source>
        <dbReference type="Proteomes" id="UP000554144"/>
    </source>
</evidence>
<evidence type="ECO:0000256" key="2">
    <source>
        <dbReference type="SAM" id="SignalP"/>
    </source>
</evidence>
<organism evidence="3 4">
    <name type="scientific">Pollutimonas harenae</name>
    <dbReference type="NCBI Taxonomy" id="657015"/>
    <lineage>
        <taxon>Bacteria</taxon>
        <taxon>Pseudomonadati</taxon>
        <taxon>Pseudomonadota</taxon>
        <taxon>Betaproteobacteria</taxon>
        <taxon>Burkholderiales</taxon>
        <taxon>Alcaligenaceae</taxon>
        <taxon>Pollutimonas</taxon>
    </lineage>
</organism>
<proteinExistence type="predicted"/>
<keyword evidence="4" id="KW-1185">Reference proteome</keyword>
<feature type="region of interest" description="Disordered" evidence="1">
    <location>
        <begin position="97"/>
        <end position="120"/>
    </location>
</feature>
<feature type="chain" id="PRO_5032898941" description="Glycine zipper 2TM domain-containing protein" evidence="2">
    <location>
        <begin position="27"/>
        <end position="120"/>
    </location>
</feature>
<evidence type="ECO:0008006" key="5">
    <source>
        <dbReference type="Google" id="ProtNLM"/>
    </source>
</evidence>
<dbReference type="EMBL" id="JACCEV010000001">
    <property type="protein sequence ID" value="NYT84955.1"/>
    <property type="molecule type" value="Genomic_DNA"/>
</dbReference>
<keyword evidence="2" id="KW-0732">Signal</keyword>
<sequence>MKLSRHIAQVALAGLMALAVIGNASAADRRTTNTILGAGLGAATGAVLSEGDVLMTLGGAAAGGLLGNILTDDHRHRHWRGYDRSYRSDRRYVDNRYYRGKHHYKKHHHKRHHRHHRHHR</sequence>
<accession>A0A853H132</accession>
<name>A0A853H132_9BURK</name>
<comment type="caution">
    <text evidence="3">The sequence shown here is derived from an EMBL/GenBank/DDBJ whole genome shotgun (WGS) entry which is preliminary data.</text>
</comment>
<dbReference type="RefSeq" id="WP_130037652.1">
    <property type="nucleotide sequence ID" value="NZ_JACCEV010000001.1"/>
</dbReference>
<feature type="compositionally biased region" description="Basic residues" evidence="1">
    <location>
        <begin position="98"/>
        <end position="120"/>
    </location>
</feature>
<dbReference type="Proteomes" id="UP000554144">
    <property type="component" value="Unassembled WGS sequence"/>
</dbReference>
<dbReference type="AlphaFoldDB" id="A0A853H132"/>
<evidence type="ECO:0000313" key="3">
    <source>
        <dbReference type="EMBL" id="NYT84955.1"/>
    </source>
</evidence>
<feature type="signal peptide" evidence="2">
    <location>
        <begin position="1"/>
        <end position="26"/>
    </location>
</feature>
<gene>
    <name evidence="3" type="ORF">H0A62_04995</name>
</gene>
<protein>
    <recommendedName>
        <fullName evidence="5">Glycine zipper 2TM domain-containing protein</fullName>
    </recommendedName>
</protein>